<evidence type="ECO:0000313" key="1">
    <source>
        <dbReference type="EMBL" id="ACN58817.1"/>
    </source>
</evidence>
<accession>C0IND1</accession>
<gene>
    <name evidence="1" type="ORF">AKSOIL_0202</name>
</gene>
<organism evidence="1">
    <name type="scientific">uncultured bacterium BLR12</name>
    <dbReference type="NCBI Taxonomy" id="506514"/>
    <lineage>
        <taxon>Bacteria</taxon>
        <taxon>environmental samples</taxon>
    </lineage>
</organism>
<dbReference type="AlphaFoldDB" id="C0IND1"/>
<protein>
    <submittedName>
        <fullName evidence="1">Uncharacterized protein</fullName>
    </submittedName>
</protein>
<dbReference type="EMBL" id="EU408351">
    <property type="protein sequence ID" value="ACN58817.1"/>
    <property type="molecule type" value="Genomic_DNA"/>
</dbReference>
<proteinExistence type="predicted"/>
<sequence length="34" mass="3878">MFTLDHTWKKLIVKLKLLTKKLAPCENTCGDGKC</sequence>
<name>C0IND1_9BACT</name>
<reference evidence="1" key="1">
    <citation type="journal article" date="2009" name="ISME J.">
        <title>Functional metagenomics reveals diverse beta-lactamases in a remote Alaskan soil.</title>
        <authorList>
            <person name="Allen H.K."/>
            <person name="Moe L.A."/>
            <person name="Rodbumrer J."/>
            <person name="Gaarder A."/>
            <person name="Handelsman J."/>
        </authorList>
    </citation>
    <scope>NUCLEOTIDE SEQUENCE</scope>
</reference>